<organism evidence="1">
    <name type="scientific">Salmonella enterica</name>
    <name type="common">Salmonella choleraesuis</name>
    <dbReference type="NCBI Taxonomy" id="28901"/>
    <lineage>
        <taxon>Bacteria</taxon>
        <taxon>Pseudomonadati</taxon>
        <taxon>Pseudomonadota</taxon>
        <taxon>Gammaproteobacteria</taxon>
        <taxon>Enterobacterales</taxon>
        <taxon>Enterobacteriaceae</taxon>
        <taxon>Salmonella</taxon>
    </lineage>
</organism>
<sequence length="83" mass="9603">MSNYIAVVVKFEKIEGTDAIKPIEWAIYDIFSRKILPERYDLPRFAEEKIAVLDNIYNLVEEILADNVDAEKSRKDINSPTTL</sequence>
<protein>
    <submittedName>
        <fullName evidence="1">Uncharacterized protein</fullName>
    </submittedName>
</protein>
<dbReference type="EMBL" id="AAMCFY010000208">
    <property type="protein sequence ID" value="EDF8922095.1"/>
    <property type="molecule type" value="Genomic_DNA"/>
</dbReference>
<name>A0A629KHM4_SALER</name>
<evidence type="ECO:0000313" key="1">
    <source>
        <dbReference type="EMBL" id="EDF8922095.1"/>
    </source>
</evidence>
<dbReference type="AlphaFoldDB" id="A0A629KHM4"/>
<comment type="caution">
    <text evidence="1">The sequence shown here is derived from an EMBL/GenBank/DDBJ whole genome shotgun (WGS) entry which is preliminary data.</text>
</comment>
<reference evidence="1" key="1">
    <citation type="submission" date="2019-10" db="EMBL/GenBank/DDBJ databases">
        <authorList>
            <consortium name="PulseNet: The National Subtyping Network for Foodborne Disease Surveillance"/>
            <person name="Tarr C.L."/>
            <person name="Trees E."/>
            <person name="Katz L.S."/>
            <person name="Carleton-Romer H.A."/>
            <person name="Stroika S."/>
            <person name="Kucerova Z."/>
            <person name="Roache K.F."/>
            <person name="Sabol A.L."/>
            <person name="Besser J."/>
            <person name="Gerner-Smidt P."/>
        </authorList>
    </citation>
    <scope>NUCLEOTIDE SEQUENCE</scope>
    <source>
        <strain evidence="1">PNUSAS108628</strain>
    </source>
</reference>
<proteinExistence type="predicted"/>
<accession>A0A629KHM4</accession>
<gene>
    <name evidence="1" type="ORF">GCB20_24635</name>
</gene>